<dbReference type="STRING" id="419481.SAMN05216233_109177"/>
<dbReference type="Proteomes" id="UP000198870">
    <property type="component" value="Unassembled WGS sequence"/>
</dbReference>
<accession>A0A1G5G2P8</accession>
<evidence type="ECO:0000313" key="2">
    <source>
        <dbReference type="Proteomes" id="UP000198870"/>
    </source>
</evidence>
<evidence type="ECO:0000313" key="1">
    <source>
        <dbReference type="EMBL" id="SCY45846.1"/>
    </source>
</evidence>
<sequence>MMQLDDFKVPGKNLVVKGNLEFRTEDIAGETSGTDAVEKGTKPKILRVSLQIPFTQAADLGGLIQTAETINKEGARKVWTITHPTANAVGIRQVQFAEHVNWEEAGGLQMWKVSFTLRECKSNPERVEVRKPVKLQSSWRNGRGADSFDAVLENAEALT</sequence>
<dbReference type="OrthoDB" id="5455180at2"/>
<protein>
    <submittedName>
        <fullName evidence="1">Uncharacterized protein</fullName>
    </submittedName>
</protein>
<dbReference type="RefSeq" id="WP_092211236.1">
    <property type="nucleotide sequence ID" value="NZ_FMUX01000009.1"/>
</dbReference>
<organism evidence="1 2">
    <name type="scientific">Desulfoluna spongiiphila</name>
    <dbReference type="NCBI Taxonomy" id="419481"/>
    <lineage>
        <taxon>Bacteria</taxon>
        <taxon>Pseudomonadati</taxon>
        <taxon>Thermodesulfobacteriota</taxon>
        <taxon>Desulfobacteria</taxon>
        <taxon>Desulfobacterales</taxon>
        <taxon>Desulfolunaceae</taxon>
        <taxon>Desulfoluna</taxon>
    </lineage>
</organism>
<proteinExistence type="predicted"/>
<dbReference type="EMBL" id="FMUX01000009">
    <property type="protein sequence ID" value="SCY45846.1"/>
    <property type="molecule type" value="Genomic_DNA"/>
</dbReference>
<dbReference type="Pfam" id="PF25759">
    <property type="entry name" value="HP1_ORF34"/>
    <property type="match status" value="1"/>
</dbReference>
<keyword evidence="2" id="KW-1185">Reference proteome</keyword>
<name>A0A1G5G2P8_9BACT</name>
<reference evidence="1 2" key="1">
    <citation type="submission" date="2016-10" db="EMBL/GenBank/DDBJ databases">
        <authorList>
            <person name="de Groot N.N."/>
        </authorList>
    </citation>
    <scope>NUCLEOTIDE SEQUENCE [LARGE SCALE GENOMIC DNA]</scope>
    <source>
        <strain evidence="1 2">AA1</strain>
    </source>
</reference>
<dbReference type="AlphaFoldDB" id="A0A1G5G2P8"/>
<dbReference type="InterPro" id="IPR057869">
    <property type="entry name" value="HP1_YO34"/>
</dbReference>
<gene>
    <name evidence="1" type="ORF">SAMN05216233_109177</name>
</gene>